<keyword evidence="1" id="KW-0812">Transmembrane</keyword>
<keyword evidence="1" id="KW-1133">Transmembrane helix</keyword>
<keyword evidence="1" id="KW-0472">Membrane</keyword>
<protein>
    <submittedName>
        <fullName evidence="2">Uncharacterized protein</fullName>
    </submittedName>
</protein>
<organism evidence="2 3">
    <name type="scientific">Planifilum fimeticola</name>
    <dbReference type="NCBI Taxonomy" id="201975"/>
    <lineage>
        <taxon>Bacteria</taxon>
        <taxon>Bacillati</taxon>
        <taxon>Bacillota</taxon>
        <taxon>Bacilli</taxon>
        <taxon>Bacillales</taxon>
        <taxon>Thermoactinomycetaceae</taxon>
        <taxon>Planifilum</taxon>
    </lineage>
</organism>
<sequence length="262" mass="30597">MNGRAFHFRFPFLLIRIMFQVLGEWIIIRIVKNILLVAYYFAAVYLSLEVINKWIINIQEYLTREPSFQTWAPTGLSYTILTMTVLFIVVGIFGWVHLLLAKNDLKEMIPGKIVAVILAYGSILVLFLGLLLTPLAIDHYVAADEDAFYYDPYFGFEPEVFPWEEAQVILGYQYLRSQEIGMNYIIKTDENEYDLWKSMLNTTHSEEQFQMIKDVDRIVREKGVPVTIRQKIGPQELELMVTSVHFTPEEIEFVKNIFGVEF</sequence>
<evidence type="ECO:0000313" key="2">
    <source>
        <dbReference type="EMBL" id="PRX39843.1"/>
    </source>
</evidence>
<proteinExistence type="predicted"/>
<dbReference type="Proteomes" id="UP000237797">
    <property type="component" value="Unassembled WGS sequence"/>
</dbReference>
<comment type="caution">
    <text evidence="2">The sequence shown here is derived from an EMBL/GenBank/DDBJ whole genome shotgun (WGS) entry which is preliminary data.</text>
</comment>
<name>A0A2T0LCS4_9BACL</name>
<evidence type="ECO:0000256" key="1">
    <source>
        <dbReference type="SAM" id="Phobius"/>
    </source>
</evidence>
<evidence type="ECO:0000313" key="3">
    <source>
        <dbReference type="Proteomes" id="UP000237797"/>
    </source>
</evidence>
<accession>A0A2T0LCS4</accession>
<dbReference type="EMBL" id="PVNE01000019">
    <property type="protein sequence ID" value="PRX39843.1"/>
    <property type="molecule type" value="Genomic_DNA"/>
</dbReference>
<reference evidence="2 3" key="1">
    <citation type="submission" date="2018-03" db="EMBL/GenBank/DDBJ databases">
        <title>Genomic Encyclopedia of Archaeal and Bacterial Type Strains, Phase II (KMG-II): from individual species to whole genera.</title>
        <authorList>
            <person name="Goeker M."/>
        </authorList>
    </citation>
    <scope>NUCLEOTIDE SEQUENCE [LARGE SCALE GENOMIC DNA]</scope>
    <source>
        <strain evidence="2 3">DSM 44946</strain>
    </source>
</reference>
<gene>
    <name evidence="2" type="ORF">CLV97_1191</name>
</gene>
<dbReference type="AlphaFoldDB" id="A0A2T0LCS4"/>
<keyword evidence="3" id="KW-1185">Reference proteome</keyword>
<feature type="transmembrane region" description="Helical" evidence="1">
    <location>
        <begin position="76"/>
        <end position="101"/>
    </location>
</feature>
<feature type="transmembrane region" description="Helical" evidence="1">
    <location>
        <begin position="113"/>
        <end position="137"/>
    </location>
</feature>